<reference evidence="2 3" key="1">
    <citation type="submission" date="2018-06" db="EMBL/GenBank/DDBJ databases">
        <title>Comparative genomics reveals the genomic features of Rhizophagus irregularis, R. cerebriforme, R. diaphanum and Gigaspora rosea, and their symbiotic lifestyle signature.</title>
        <authorList>
            <person name="Morin E."/>
            <person name="San Clemente H."/>
            <person name="Chen E.C.H."/>
            <person name="De La Providencia I."/>
            <person name="Hainaut M."/>
            <person name="Kuo A."/>
            <person name="Kohler A."/>
            <person name="Murat C."/>
            <person name="Tang N."/>
            <person name="Roy S."/>
            <person name="Loubradou J."/>
            <person name="Henrissat B."/>
            <person name="Grigoriev I.V."/>
            <person name="Corradi N."/>
            <person name="Roux C."/>
            <person name="Martin F.M."/>
        </authorList>
    </citation>
    <scope>NUCLEOTIDE SEQUENCE [LARGE SCALE GENOMIC DNA]</scope>
    <source>
        <strain evidence="2 3">DAOM 194757</strain>
    </source>
</reference>
<feature type="chain" id="PRO_5017408744" description="Reelin domain-containing protein" evidence="1">
    <location>
        <begin position="19"/>
        <end position="141"/>
    </location>
</feature>
<evidence type="ECO:0008006" key="4">
    <source>
        <dbReference type="Google" id="ProtNLM"/>
    </source>
</evidence>
<evidence type="ECO:0000313" key="3">
    <source>
        <dbReference type="Proteomes" id="UP000266673"/>
    </source>
</evidence>
<sequence length="141" mass="16112">MNKHLIYLLLIMFSMVNANPYFSNCNNYGINTDILGVANWGPDPPSAGDTLEIQYSVKGLPRNTTDHVYVVAAVIKNDRIRDPVTSNKVKVDQNVKDVSVSLNVRWPSPADKYNIYSLIVYLVDYKWGTYSCSCFYDRWPH</sequence>
<gene>
    <name evidence="2" type="ORF">C2G38_2099124</name>
</gene>
<dbReference type="AlphaFoldDB" id="A0A397USE0"/>
<keyword evidence="3" id="KW-1185">Reference proteome</keyword>
<comment type="caution">
    <text evidence="2">The sequence shown here is derived from an EMBL/GenBank/DDBJ whole genome shotgun (WGS) entry which is preliminary data.</text>
</comment>
<dbReference type="Proteomes" id="UP000266673">
    <property type="component" value="Unassembled WGS sequence"/>
</dbReference>
<organism evidence="2 3">
    <name type="scientific">Gigaspora rosea</name>
    <dbReference type="NCBI Taxonomy" id="44941"/>
    <lineage>
        <taxon>Eukaryota</taxon>
        <taxon>Fungi</taxon>
        <taxon>Fungi incertae sedis</taxon>
        <taxon>Mucoromycota</taxon>
        <taxon>Glomeromycotina</taxon>
        <taxon>Glomeromycetes</taxon>
        <taxon>Diversisporales</taxon>
        <taxon>Gigasporaceae</taxon>
        <taxon>Gigaspora</taxon>
    </lineage>
</organism>
<proteinExistence type="predicted"/>
<evidence type="ECO:0000313" key="2">
    <source>
        <dbReference type="EMBL" id="RIB13115.1"/>
    </source>
</evidence>
<name>A0A397USE0_9GLOM</name>
<keyword evidence="1" id="KW-0732">Signal</keyword>
<dbReference type="EMBL" id="QKWP01000955">
    <property type="protein sequence ID" value="RIB13115.1"/>
    <property type="molecule type" value="Genomic_DNA"/>
</dbReference>
<evidence type="ECO:0000256" key="1">
    <source>
        <dbReference type="SAM" id="SignalP"/>
    </source>
</evidence>
<feature type="signal peptide" evidence="1">
    <location>
        <begin position="1"/>
        <end position="18"/>
    </location>
</feature>
<protein>
    <recommendedName>
        <fullName evidence="4">Reelin domain-containing protein</fullName>
    </recommendedName>
</protein>
<accession>A0A397USE0</accession>